<dbReference type="Pfam" id="PF11303">
    <property type="entry name" value="DUF3105"/>
    <property type="match status" value="1"/>
</dbReference>
<feature type="signal peptide" evidence="2">
    <location>
        <begin position="1"/>
        <end position="19"/>
    </location>
</feature>
<feature type="chain" id="PRO_5043855729" evidence="2">
    <location>
        <begin position="20"/>
        <end position="353"/>
    </location>
</feature>
<gene>
    <name evidence="3" type="ORF">OTU49_003074</name>
</gene>
<sequence>MATVLWTSLAALFISLAHARLVFPPGTDMGYIVPDDPGPRKFEDDTNWLNEIDADVYDQPVLQRGEREILNDIESALWKTVEDRARQEEARSAGEDETDVQVEPIENWHGRWFPHPPEELTRKGNIPADLPDYLKDDKHGVVMGIPSSMCDNGKVNLTVDWNFSPINYTCFDPKHHRIPVQDSLPSVEKCVYVPQNYTPEHICMNREIMYNTSLPTFGPHRPIWPVFGEYKFVPVQRWLHNIEHGAVVMLYDPCTEPLVVHRLRKLVTGCIRKHIITPYTFLSKERPLALIAWGCSLEMSTVDEKEVKTFIKKYGLHGPEGNYTKDGGYKEGLIRKAKYPPGSGEKDSNLCPS</sequence>
<dbReference type="AlphaFoldDB" id="A0AAW0XIH1"/>
<dbReference type="EMBL" id="JARKIK010000034">
    <property type="protein sequence ID" value="KAK8740169.1"/>
    <property type="molecule type" value="Genomic_DNA"/>
</dbReference>
<feature type="region of interest" description="Disordered" evidence="1">
    <location>
        <begin position="334"/>
        <end position="353"/>
    </location>
</feature>
<dbReference type="PANTHER" id="PTHR34179:SF1">
    <property type="entry name" value="TUMOR PROTEIN P53-INDUCIBLE PROTEIN 13"/>
    <property type="match status" value="1"/>
</dbReference>
<keyword evidence="4" id="KW-1185">Reference proteome</keyword>
<accession>A0AAW0XIH1</accession>
<dbReference type="Proteomes" id="UP001445076">
    <property type="component" value="Unassembled WGS sequence"/>
</dbReference>
<feature type="compositionally biased region" description="Basic and acidic residues" evidence="1">
    <location>
        <begin position="344"/>
        <end position="353"/>
    </location>
</feature>
<evidence type="ECO:0000256" key="1">
    <source>
        <dbReference type="SAM" id="MobiDB-lite"/>
    </source>
</evidence>
<dbReference type="GO" id="GO:0005737">
    <property type="term" value="C:cytoplasm"/>
    <property type="evidence" value="ECO:0007669"/>
    <property type="project" value="TreeGrafter"/>
</dbReference>
<name>A0AAW0XIH1_CHEQU</name>
<protein>
    <submittedName>
        <fullName evidence="3">Uncharacterized protein</fullName>
    </submittedName>
</protein>
<evidence type="ECO:0000256" key="2">
    <source>
        <dbReference type="SAM" id="SignalP"/>
    </source>
</evidence>
<organism evidence="3 4">
    <name type="scientific">Cherax quadricarinatus</name>
    <name type="common">Australian red claw crayfish</name>
    <dbReference type="NCBI Taxonomy" id="27406"/>
    <lineage>
        <taxon>Eukaryota</taxon>
        <taxon>Metazoa</taxon>
        <taxon>Ecdysozoa</taxon>
        <taxon>Arthropoda</taxon>
        <taxon>Crustacea</taxon>
        <taxon>Multicrustacea</taxon>
        <taxon>Malacostraca</taxon>
        <taxon>Eumalacostraca</taxon>
        <taxon>Eucarida</taxon>
        <taxon>Decapoda</taxon>
        <taxon>Pleocyemata</taxon>
        <taxon>Astacidea</taxon>
        <taxon>Parastacoidea</taxon>
        <taxon>Parastacidae</taxon>
        <taxon>Cherax</taxon>
    </lineage>
</organism>
<dbReference type="InterPro" id="IPR021454">
    <property type="entry name" value="DUF3105"/>
</dbReference>
<proteinExistence type="predicted"/>
<dbReference type="PANTHER" id="PTHR34179">
    <property type="entry name" value="TUMOR PROTEIN P53-INDUCIBLE PROTEIN 13"/>
    <property type="match status" value="1"/>
</dbReference>
<evidence type="ECO:0000313" key="3">
    <source>
        <dbReference type="EMBL" id="KAK8740169.1"/>
    </source>
</evidence>
<evidence type="ECO:0000313" key="4">
    <source>
        <dbReference type="Proteomes" id="UP001445076"/>
    </source>
</evidence>
<comment type="caution">
    <text evidence="3">The sequence shown here is derived from an EMBL/GenBank/DDBJ whole genome shotgun (WGS) entry which is preliminary data.</text>
</comment>
<reference evidence="3 4" key="1">
    <citation type="journal article" date="2024" name="BMC Genomics">
        <title>Genome assembly of redclaw crayfish (Cherax quadricarinatus) provides insights into its immune adaptation and hypoxia tolerance.</title>
        <authorList>
            <person name="Liu Z."/>
            <person name="Zheng J."/>
            <person name="Li H."/>
            <person name="Fang K."/>
            <person name="Wang S."/>
            <person name="He J."/>
            <person name="Zhou D."/>
            <person name="Weng S."/>
            <person name="Chi M."/>
            <person name="Gu Z."/>
            <person name="He J."/>
            <person name="Li F."/>
            <person name="Wang M."/>
        </authorList>
    </citation>
    <scope>NUCLEOTIDE SEQUENCE [LARGE SCALE GENOMIC DNA]</scope>
    <source>
        <strain evidence="3">ZL_2023a</strain>
    </source>
</reference>
<keyword evidence="2" id="KW-0732">Signal</keyword>